<sequence>MQTLKNFINNQFVAAHASETLELVSPVSEETIALSPISNRADIDDAVDAAAAAFKTWGKTTPSERARCLLKLADALEEHAREVAETQSKETGQLIAMVESEECAVGADQLRFFAGAARVVQGLAQGEYMEGFSSSIRREPLGVVAQVTPWNYPLMMALWKLGPALAAGNTVVLKPSDTTPSSTLKLAEYIAEIFPEGVINFVLGDASTGAELVAHPEVKLAAITGSVGAGRAVGESAGRNLKLSHLELGGKAPVVIFSDADLEAAAENIAQAGFFNGGQDCTAATRVIVEESVHDKFLDLLKAQAKEIRCGAPDDEDAFYGALNNRKHFEKVLSVIEGLPQHANVVQGGKRIGDKGFYIEPTIITGLKQDDSAIQEEIFGPVITVQPFSDADDALAKANGVDYGLASSVWTTDHATAQRFSRELDFGCVWINCHIPLTAEMPHGGFKDSGHGNDLSIYSIEEYSRIKHVMTAI</sequence>
<dbReference type="Pfam" id="PF00171">
    <property type="entry name" value="Aldedh"/>
    <property type="match status" value="1"/>
</dbReference>
<dbReference type="InterPro" id="IPR029510">
    <property type="entry name" value="Ald_DH_CS_GLU"/>
</dbReference>
<evidence type="ECO:0000256" key="2">
    <source>
        <dbReference type="ARBA" id="ARBA00023002"/>
    </source>
</evidence>
<dbReference type="EMBL" id="FOPJ01000002">
    <property type="protein sequence ID" value="SFG27085.1"/>
    <property type="molecule type" value="Genomic_DNA"/>
</dbReference>
<dbReference type="InterPro" id="IPR016163">
    <property type="entry name" value="Ald_DH_C"/>
</dbReference>
<dbReference type="RefSeq" id="WP_092283965.1">
    <property type="nucleotide sequence ID" value="NZ_FOPJ01000002.1"/>
</dbReference>
<dbReference type="FunFam" id="3.40.309.10:FF:000012">
    <property type="entry name" value="Betaine aldehyde dehydrogenase"/>
    <property type="match status" value="1"/>
</dbReference>
<dbReference type="AlphaFoldDB" id="A0A1I2QEW9"/>
<dbReference type="InterPro" id="IPR016160">
    <property type="entry name" value="Ald_DH_CS_CYS"/>
</dbReference>
<dbReference type="PROSITE" id="PS00070">
    <property type="entry name" value="ALDEHYDE_DEHYDR_CYS"/>
    <property type="match status" value="1"/>
</dbReference>
<evidence type="ECO:0000256" key="3">
    <source>
        <dbReference type="PROSITE-ProRule" id="PRU10007"/>
    </source>
</evidence>
<dbReference type="Gene3D" id="3.40.309.10">
    <property type="entry name" value="Aldehyde Dehydrogenase, Chain A, domain 2"/>
    <property type="match status" value="1"/>
</dbReference>
<comment type="similarity">
    <text evidence="1 4">Belongs to the aldehyde dehydrogenase family.</text>
</comment>
<feature type="domain" description="Aldehyde dehydrogenase" evidence="5">
    <location>
        <begin position="14"/>
        <end position="469"/>
    </location>
</feature>
<keyword evidence="2 4" id="KW-0560">Oxidoreductase</keyword>
<dbReference type="InterPro" id="IPR015590">
    <property type="entry name" value="Aldehyde_DH_dom"/>
</dbReference>
<dbReference type="PROSITE" id="PS00687">
    <property type="entry name" value="ALDEHYDE_DEHYDR_GLU"/>
    <property type="match status" value="1"/>
</dbReference>
<dbReference type="SUPFAM" id="SSF53720">
    <property type="entry name" value="ALDH-like"/>
    <property type="match status" value="1"/>
</dbReference>
<proteinExistence type="inferred from homology"/>
<reference evidence="6 7" key="1">
    <citation type="submission" date="2016-10" db="EMBL/GenBank/DDBJ databases">
        <authorList>
            <person name="de Groot N.N."/>
        </authorList>
    </citation>
    <scope>NUCLEOTIDE SEQUENCE [LARGE SCALE GENOMIC DNA]</scope>
    <source>
        <strain>J11</strain>
        <strain evidence="7">PG 39</strain>
    </source>
</reference>
<organism evidence="6 7">
    <name type="scientific">Corynebacterium spheniscorum</name>
    <dbReference type="NCBI Taxonomy" id="185761"/>
    <lineage>
        <taxon>Bacteria</taxon>
        <taxon>Bacillati</taxon>
        <taxon>Actinomycetota</taxon>
        <taxon>Actinomycetes</taxon>
        <taxon>Mycobacteriales</taxon>
        <taxon>Corynebacteriaceae</taxon>
        <taxon>Corynebacterium</taxon>
    </lineage>
</organism>
<evidence type="ECO:0000256" key="1">
    <source>
        <dbReference type="ARBA" id="ARBA00009986"/>
    </source>
</evidence>
<evidence type="ECO:0000259" key="5">
    <source>
        <dbReference type="Pfam" id="PF00171"/>
    </source>
</evidence>
<dbReference type="Proteomes" id="UP000199065">
    <property type="component" value="Unassembled WGS sequence"/>
</dbReference>
<dbReference type="PANTHER" id="PTHR11699">
    <property type="entry name" value="ALDEHYDE DEHYDROGENASE-RELATED"/>
    <property type="match status" value="1"/>
</dbReference>
<gene>
    <name evidence="6" type="ORF">SAMN05660282_00432</name>
</gene>
<evidence type="ECO:0000313" key="7">
    <source>
        <dbReference type="Proteomes" id="UP000199065"/>
    </source>
</evidence>
<accession>A0A1I2QEW9</accession>
<dbReference type="InterPro" id="IPR016161">
    <property type="entry name" value="Ald_DH/histidinol_DH"/>
</dbReference>
<dbReference type="GO" id="GO:0016620">
    <property type="term" value="F:oxidoreductase activity, acting on the aldehyde or oxo group of donors, NAD or NADP as acceptor"/>
    <property type="evidence" value="ECO:0007669"/>
    <property type="project" value="InterPro"/>
</dbReference>
<evidence type="ECO:0000313" key="6">
    <source>
        <dbReference type="EMBL" id="SFG27085.1"/>
    </source>
</evidence>
<dbReference type="Gene3D" id="3.40.605.10">
    <property type="entry name" value="Aldehyde Dehydrogenase, Chain A, domain 1"/>
    <property type="match status" value="1"/>
</dbReference>
<keyword evidence="7" id="KW-1185">Reference proteome</keyword>
<dbReference type="OrthoDB" id="6882680at2"/>
<name>A0A1I2QEW9_9CORY</name>
<dbReference type="InterPro" id="IPR016162">
    <property type="entry name" value="Ald_DH_N"/>
</dbReference>
<feature type="active site" evidence="3">
    <location>
        <position position="247"/>
    </location>
</feature>
<dbReference type="STRING" id="185761.SAMN05660282_00432"/>
<dbReference type="FunFam" id="3.40.605.10:FF:000007">
    <property type="entry name" value="NAD/NADP-dependent betaine aldehyde dehydrogenase"/>
    <property type="match status" value="1"/>
</dbReference>
<protein>
    <submittedName>
        <fullName evidence="6">1-pyrroline dehydrogenase</fullName>
    </submittedName>
</protein>
<evidence type="ECO:0000256" key="4">
    <source>
        <dbReference type="RuleBase" id="RU003345"/>
    </source>
</evidence>
<dbReference type="NCBIfam" id="NF010000">
    <property type="entry name" value="PRK13473.1"/>
    <property type="match status" value="1"/>
</dbReference>